<evidence type="ECO:0000313" key="2">
    <source>
        <dbReference type="EMBL" id="CAI2367283.1"/>
    </source>
</evidence>
<accession>A0AAD1UDN1</accession>
<organism evidence="2 3">
    <name type="scientific">Euplotes crassus</name>
    <dbReference type="NCBI Taxonomy" id="5936"/>
    <lineage>
        <taxon>Eukaryota</taxon>
        <taxon>Sar</taxon>
        <taxon>Alveolata</taxon>
        <taxon>Ciliophora</taxon>
        <taxon>Intramacronucleata</taxon>
        <taxon>Spirotrichea</taxon>
        <taxon>Hypotrichia</taxon>
        <taxon>Euplotida</taxon>
        <taxon>Euplotidae</taxon>
        <taxon>Moneuplotes</taxon>
    </lineage>
</organism>
<protein>
    <submittedName>
        <fullName evidence="2">Uncharacterized protein</fullName>
    </submittedName>
</protein>
<proteinExistence type="predicted"/>
<sequence>MEIKTSDNGQSYLKDQKGNIKGRFILGDTNKFLYKYFNKTPPEAVKIEENIVSPKKATFADSPMGDTQELLNSPSVKKKIQEFKKNNQNHSDQDLKLYLKDLVRGRNVLEEMNRTNTSTKEKNESIRPITVKSLLMSKHLCRIRDIRSRSEERKLKKHAKMEQDWDKFSSFVQTKVSRPQTGVSLIHASNVYREKKINREIPEIQDPNQTQYGRSVWLSSLRSNEKVDKWPYNVSIKKYKRSKTKVSKRQNYPDFIHSYWGTHYAYTVKPMRKLRTDFIRKSSGSCTKDHRYDMNKTQGFSRNKNLRGLKPSTTPVAPKFNTLTVNDDASKTSTKIDFYR</sequence>
<dbReference type="Proteomes" id="UP001295684">
    <property type="component" value="Unassembled WGS sequence"/>
</dbReference>
<reference evidence="2" key="1">
    <citation type="submission" date="2023-07" db="EMBL/GenBank/DDBJ databases">
        <authorList>
            <consortium name="AG Swart"/>
            <person name="Singh M."/>
            <person name="Singh A."/>
            <person name="Seah K."/>
            <person name="Emmerich C."/>
        </authorList>
    </citation>
    <scope>NUCLEOTIDE SEQUENCE</scope>
    <source>
        <strain evidence="2">DP1</strain>
    </source>
</reference>
<feature type="region of interest" description="Disordered" evidence="1">
    <location>
        <begin position="293"/>
        <end position="313"/>
    </location>
</feature>
<dbReference type="EMBL" id="CAMPGE010008381">
    <property type="protein sequence ID" value="CAI2367283.1"/>
    <property type="molecule type" value="Genomic_DNA"/>
</dbReference>
<evidence type="ECO:0000256" key="1">
    <source>
        <dbReference type="SAM" id="MobiDB-lite"/>
    </source>
</evidence>
<evidence type="ECO:0000313" key="3">
    <source>
        <dbReference type="Proteomes" id="UP001295684"/>
    </source>
</evidence>
<comment type="caution">
    <text evidence="2">The sequence shown here is derived from an EMBL/GenBank/DDBJ whole genome shotgun (WGS) entry which is preliminary data.</text>
</comment>
<dbReference type="AlphaFoldDB" id="A0AAD1UDN1"/>
<name>A0AAD1UDN1_EUPCR</name>
<gene>
    <name evidence="2" type="ORF">ECRASSUSDP1_LOCUS8563</name>
</gene>
<keyword evidence="3" id="KW-1185">Reference proteome</keyword>